<evidence type="ECO:0000313" key="2">
    <source>
        <dbReference type="Proteomes" id="UP000030693"/>
    </source>
</evidence>
<name>A0A058Z0Y5_FONAL</name>
<reference evidence="1" key="1">
    <citation type="submission" date="2013-04" db="EMBL/GenBank/DDBJ databases">
        <title>The Genome Sequence of Fonticula alba ATCC 38817.</title>
        <authorList>
            <consortium name="The Broad Institute Genomics Platform"/>
            <person name="Russ C."/>
            <person name="Cuomo C."/>
            <person name="Burger G."/>
            <person name="Gray M.W."/>
            <person name="Holland P.W.H."/>
            <person name="King N."/>
            <person name="Lang F.B.F."/>
            <person name="Roger A.J."/>
            <person name="Ruiz-Trillo I."/>
            <person name="Brown M."/>
            <person name="Walker B."/>
            <person name="Young S."/>
            <person name="Zeng Q."/>
            <person name="Gargeya S."/>
            <person name="Fitzgerald M."/>
            <person name="Haas B."/>
            <person name="Abouelleil A."/>
            <person name="Allen A.W."/>
            <person name="Alvarado L."/>
            <person name="Arachchi H.M."/>
            <person name="Berlin A.M."/>
            <person name="Chapman S.B."/>
            <person name="Gainer-Dewar J."/>
            <person name="Goldberg J."/>
            <person name="Griggs A."/>
            <person name="Gujja S."/>
            <person name="Hansen M."/>
            <person name="Howarth C."/>
            <person name="Imamovic A."/>
            <person name="Ireland A."/>
            <person name="Larimer J."/>
            <person name="McCowan C."/>
            <person name="Murphy C."/>
            <person name="Pearson M."/>
            <person name="Poon T.W."/>
            <person name="Priest M."/>
            <person name="Roberts A."/>
            <person name="Saif S."/>
            <person name="Shea T."/>
            <person name="Sisk P."/>
            <person name="Sykes S."/>
            <person name="Wortman J."/>
            <person name="Nusbaum C."/>
            <person name="Birren B."/>
        </authorList>
    </citation>
    <scope>NUCLEOTIDE SEQUENCE [LARGE SCALE GENOMIC DNA]</scope>
    <source>
        <strain evidence="1">ATCC 38817</strain>
    </source>
</reference>
<proteinExistence type="predicted"/>
<dbReference type="Proteomes" id="UP000030693">
    <property type="component" value="Unassembled WGS sequence"/>
</dbReference>
<dbReference type="RefSeq" id="XP_009498393.1">
    <property type="nucleotide sequence ID" value="XM_009500118.1"/>
</dbReference>
<dbReference type="GeneID" id="20531103"/>
<dbReference type="EMBL" id="KK198080">
    <property type="protein sequence ID" value="KCV67202.1"/>
    <property type="molecule type" value="Genomic_DNA"/>
</dbReference>
<evidence type="ECO:0000313" key="1">
    <source>
        <dbReference type="EMBL" id="KCV67202.1"/>
    </source>
</evidence>
<accession>A0A058Z0Y5</accession>
<organism evidence="1">
    <name type="scientific">Fonticula alba</name>
    <name type="common">Slime mold</name>
    <dbReference type="NCBI Taxonomy" id="691883"/>
    <lineage>
        <taxon>Eukaryota</taxon>
        <taxon>Rotosphaerida</taxon>
        <taxon>Fonticulaceae</taxon>
        <taxon>Fonticula</taxon>
    </lineage>
</organism>
<keyword evidence="2" id="KW-1185">Reference proteome</keyword>
<protein>
    <submittedName>
        <fullName evidence="1">Uncharacterized protein</fullName>
    </submittedName>
</protein>
<sequence length="67" mass="7241">MAPPISEYGVVASVRTLIPNAAAPNGPRHPGVLQIFRRAPRQGDGPFGVDRPAEALLRWVPWVRDSG</sequence>
<gene>
    <name evidence="1" type="ORF">H696_06378</name>
</gene>
<dbReference type="AlphaFoldDB" id="A0A058Z0Y5"/>